<name>A0A160FL73_9BURK</name>
<dbReference type="STRING" id="1804984.AYM40_11060"/>
<feature type="domain" description="HDOD" evidence="2">
    <location>
        <begin position="210"/>
        <end position="401"/>
    </location>
</feature>
<accession>A0A160FL73</accession>
<evidence type="ECO:0000313" key="3">
    <source>
        <dbReference type="EMBL" id="ANB72848.1"/>
    </source>
</evidence>
<keyword evidence="4" id="KW-1185">Reference proteome</keyword>
<dbReference type="Pfam" id="PF00563">
    <property type="entry name" value="EAL"/>
    <property type="match status" value="1"/>
</dbReference>
<dbReference type="EMBL" id="CP014578">
    <property type="protein sequence ID" value="ANB72848.1"/>
    <property type="molecule type" value="Genomic_DNA"/>
</dbReference>
<evidence type="ECO:0000313" key="4">
    <source>
        <dbReference type="Proteomes" id="UP000076852"/>
    </source>
</evidence>
<dbReference type="InterPro" id="IPR014408">
    <property type="entry name" value="dGMP_Pdiesterase_EAL/HD-GYP"/>
</dbReference>
<dbReference type="KEGG" id="buz:AYM40_11060"/>
<gene>
    <name evidence="3" type="ORF">AYM40_11060</name>
</gene>
<evidence type="ECO:0000256" key="1">
    <source>
        <dbReference type="SAM" id="MobiDB-lite"/>
    </source>
</evidence>
<dbReference type="Proteomes" id="UP000076852">
    <property type="component" value="Chromosome 1"/>
</dbReference>
<proteinExistence type="predicted"/>
<dbReference type="InterPro" id="IPR001633">
    <property type="entry name" value="EAL_dom"/>
</dbReference>
<dbReference type="InterPro" id="IPR052340">
    <property type="entry name" value="RNase_Y/CdgJ"/>
</dbReference>
<organism evidence="3 4">
    <name type="scientific">Paraburkholderia phytofirmans OLGA172</name>
    <dbReference type="NCBI Taxonomy" id="1417228"/>
    <lineage>
        <taxon>Bacteria</taxon>
        <taxon>Pseudomonadati</taxon>
        <taxon>Pseudomonadota</taxon>
        <taxon>Betaproteobacteria</taxon>
        <taxon>Burkholderiales</taxon>
        <taxon>Burkholderiaceae</taxon>
        <taxon>Paraburkholderia</taxon>
    </lineage>
</organism>
<dbReference type="SUPFAM" id="SSF141868">
    <property type="entry name" value="EAL domain-like"/>
    <property type="match status" value="1"/>
</dbReference>
<reference evidence="3 4" key="1">
    <citation type="journal article" date="2016" name="Gene">
        <title>PacBio SMRT assembly of a complex multi-replicon genome reveals chlorocatechol degradative operon in a region of genome plasticity.</title>
        <authorList>
            <person name="Ricker N."/>
            <person name="Shen S.Y."/>
            <person name="Goordial J."/>
            <person name="Jin S."/>
            <person name="Fulthorpe R.R."/>
        </authorList>
    </citation>
    <scope>NUCLEOTIDE SEQUENCE [LARGE SCALE GENOMIC DNA]</scope>
    <source>
        <strain evidence="3 4">OLGA172</strain>
    </source>
</reference>
<dbReference type="SMART" id="SM00052">
    <property type="entry name" value="EAL"/>
    <property type="match status" value="1"/>
</dbReference>
<dbReference type="PIRSF" id="PIRSF003180">
    <property type="entry name" value="DiGMPpdiest_YuxH"/>
    <property type="match status" value="1"/>
</dbReference>
<dbReference type="PANTHER" id="PTHR33525">
    <property type="match status" value="1"/>
</dbReference>
<dbReference type="PROSITE" id="PS51833">
    <property type="entry name" value="HDOD"/>
    <property type="match status" value="1"/>
</dbReference>
<dbReference type="InterPro" id="IPR035919">
    <property type="entry name" value="EAL_sf"/>
</dbReference>
<dbReference type="PANTHER" id="PTHR33525:SF4">
    <property type="entry name" value="CYCLIC DI-GMP PHOSPHODIESTERASE CDGJ"/>
    <property type="match status" value="1"/>
</dbReference>
<dbReference type="AlphaFoldDB" id="A0A160FL73"/>
<sequence length="445" mass="48953">MPARAEAASAPDRTYLARQPLLDREGNLCGYELLVREDASNYAAIDDLRAATARVIKRVIGEIGIESVLGKHVGYLNVSREILLSDSFDVVAPDRFMLELPPDLHVDETLLQRLAELRAKRYRFVLDAITRPDETFALLLPFAEAIKIDVSRCHPETQTVLVRALKARGKTLIALKVETMAAFEATRKCGFDLFQGYFFAHPEILTTRRVHTPRHSLLRLLRLIELDPSLTEIEAELKRVPALTTHVMRMANLQACRHGPTSSTTLRDAISAIGTSRLGRWAQLLLYADDSIASLEHNPLAQLALTRARFMELAVDRMPDVDADDAECAFLTGVLSLVEAASGDSLDHTIRDFPVSDTVRAALLRREGVLGTLLSAIEALELGNWDRFDCIAEQIASPTTPNLAELAAQAAVWAGSADQSLSELERPHHGMPRSTAASAGVSGRL</sequence>
<dbReference type="Gene3D" id="3.20.20.450">
    <property type="entry name" value="EAL domain"/>
    <property type="match status" value="1"/>
</dbReference>
<dbReference type="InterPro" id="IPR013976">
    <property type="entry name" value="HDOD"/>
</dbReference>
<dbReference type="Gene3D" id="1.10.3210.10">
    <property type="entry name" value="Hypothetical protein af1432"/>
    <property type="match status" value="1"/>
</dbReference>
<protein>
    <recommendedName>
        <fullName evidence="2">HDOD domain-containing protein</fullName>
    </recommendedName>
</protein>
<evidence type="ECO:0000259" key="2">
    <source>
        <dbReference type="PROSITE" id="PS51833"/>
    </source>
</evidence>
<dbReference type="SUPFAM" id="SSF109604">
    <property type="entry name" value="HD-domain/PDEase-like"/>
    <property type="match status" value="1"/>
</dbReference>
<feature type="region of interest" description="Disordered" evidence="1">
    <location>
        <begin position="424"/>
        <end position="445"/>
    </location>
</feature>